<evidence type="ECO:0000256" key="4">
    <source>
        <dbReference type="ARBA" id="ARBA00023242"/>
    </source>
</evidence>
<evidence type="ECO:0000256" key="5">
    <source>
        <dbReference type="SAM" id="Coils"/>
    </source>
</evidence>
<proteinExistence type="predicted"/>
<sequence length="184" mass="21641">MEEVQPSGFCWSPHTVNDKKETTWCKQYRDVNVMPNSKYSNSAKDKRACLDSSARSRTKACREKMRRDRLNERHDLCMFMDLYSILEPGNFQNSNKVAILRYAAHLLNHLRIEAKELKDKNKFLQETIENLKEEKLELQEENLMLKAEKKRMENAVESLSIPSSFAPQFSFYPTTTRTRLSRTP</sequence>
<keyword evidence="4" id="KW-0539">Nucleus</keyword>
<dbReference type="Proteomes" id="UP000027138">
    <property type="component" value="Unassembled WGS sequence"/>
</dbReference>
<organism evidence="6 7">
    <name type="scientific">Jatropha curcas</name>
    <name type="common">Barbados nut</name>
    <dbReference type="NCBI Taxonomy" id="180498"/>
    <lineage>
        <taxon>Eukaryota</taxon>
        <taxon>Viridiplantae</taxon>
        <taxon>Streptophyta</taxon>
        <taxon>Embryophyta</taxon>
        <taxon>Tracheophyta</taxon>
        <taxon>Spermatophyta</taxon>
        <taxon>Magnoliopsida</taxon>
        <taxon>eudicotyledons</taxon>
        <taxon>Gunneridae</taxon>
        <taxon>Pentapetalae</taxon>
        <taxon>rosids</taxon>
        <taxon>fabids</taxon>
        <taxon>Malpighiales</taxon>
        <taxon>Euphorbiaceae</taxon>
        <taxon>Crotonoideae</taxon>
        <taxon>Jatropheae</taxon>
        <taxon>Jatropha</taxon>
    </lineage>
</organism>
<dbReference type="PANTHER" id="PTHR46133:SF8">
    <property type="entry name" value="TRANSCRIPTION FACTOR ILR3-LIKE"/>
    <property type="match status" value="1"/>
</dbReference>
<accession>A0A067LKL1</accession>
<keyword evidence="7" id="KW-1185">Reference proteome</keyword>
<dbReference type="Gene3D" id="4.10.280.10">
    <property type="entry name" value="Helix-loop-helix DNA-binding domain"/>
    <property type="match status" value="1"/>
</dbReference>
<keyword evidence="3" id="KW-0804">Transcription</keyword>
<comment type="subcellular location">
    <subcellularLocation>
        <location evidence="1">Nucleus</location>
    </subcellularLocation>
</comment>
<dbReference type="EMBL" id="KK914240">
    <property type="protein sequence ID" value="KDP44874.1"/>
    <property type="molecule type" value="Genomic_DNA"/>
</dbReference>
<dbReference type="SUPFAM" id="SSF47459">
    <property type="entry name" value="HLH, helix-loop-helix DNA-binding domain"/>
    <property type="match status" value="1"/>
</dbReference>
<evidence type="ECO:0008006" key="8">
    <source>
        <dbReference type="Google" id="ProtNLM"/>
    </source>
</evidence>
<dbReference type="GO" id="GO:0003700">
    <property type="term" value="F:DNA-binding transcription factor activity"/>
    <property type="evidence" value="ECO:0007669"/>
    <property type="project" value="InterPro"/>
</dbReference>
<feature type="coiled-coil region" evidence="5">
    <location>
        <begin position="107"/>
        <end position="158"/>
    </location>
</feature>
<evidence type="ECO:0000256" key="2">
    <source>
        <dbReference type="ARBA" id="ARBA00023015"/>
    </source>
</evidence>
<reference evidence="6 7" key="1">
    <citation type="journal article" date="2014" name="PLoS ONE">
        <title>Global Analysis of Gene Expression Profiles in Physic Nut (Jatropha curcas L.) Seedlings Exposed to Salt Stress.</title>
        <authorList>
            <person name="Zhang L."/>
            <person name="Zhang C."/>
            <person name="Wu P."/>
            <person name="Chen Y."/>
            <person name="Li M."/>
            <person name="Jiang H."/>
            <person name="Wu G."/>
        </authorList>
    </citation>
    <scope>NUCLEOTIDE SEQUENCE [LARGE SCALE GENOMIC DNA]</scope>
    <source>
        <strain evidence="7">cv. GZQX0401</strain>
        <tissue evidence="6">Young leaves</tissue>
    </source>
</reference>
<dbReference type="AlphaFoldDB" id="A0A067LKL1"/>
<keyword evidence="2" id="KW-0805">Transcription regulation</keyword>
<name>A0A067LKL1_JATCU</name>
<dbReference type="InterPro" id="IPR036638">
    <property type="entry name" value="HLH_DNA-bd_sf"/>
</dbReference>
<dbReference type="InterPro" id="IPR044818">
    <property type="entry name" value="ILR3-like"/>
</dbReference>
<dbReference type="GO" id="GO:0046983">
    <property type="term" value="F:protein dimerization activity"/>
    <property type="evidence" value="ECO:0007669"/>
    <property type="project" value="InterPro"/>
</dbReference>
<dbReference type="STRING" id="180498.A0A067LKL1"/>
<dbReference type="GO" id="GO:0006879">
    <property type="term" value="P:intracellular iron ion homeostasis"/>
    <property type="evidence" value="ECO:0007669"/>
    <property type="project" value="InterPro"/>
</dbReference>
<dbReference type="PANTHER" id="PTHR46133">
    <property type="entry name" value="BHLH TRANSCRIPTION FACTOR"/>
    <property type="match status" value="1"/>
</dbReference>
<keyword evidence="5" id="KW-0175">Coiled coil</keyword>
<evidence type="ECO:0000256" key="3">
    <source>
        <dbReference type="ARBA" id="ARBA00023163"/>
    </source>
</evidence>
<evidence type="ECO:0000256" key="1">
    <source>
        <dbReference type="ARBA" id="ARBA00004123"/>
    </source>
</evidence>
<dbReference type="OrthoDB" id="515493at2759"/>
<evidence type="ECO:0000313" key="6">
    <source>
        <dbReference type="EMBL" id="KDP44874.1"/>
    </source>
</evidence>
<evidence type="ECO:0000313" key="7">
    <source>
        <dbReference type="Proteomes" id="UP000027138"/>
    </source>
</evidence>
<gene>
    <name evidence="6" type="ORF">JCGZ_01374</name>
</gene>
<dbReference type="GO" id="GO:0005634">
    <property type="term" value="C:nucleus"/>
    <property type="evidence" value="ECO:0007669"/>
    <property type="project" value="UniProtKB-SubCell"/>
</dbReference>
<protein>
    <recommendedName>
        <fullName evidence="8">BHLH domain-containing protein</fullName>
    </recommendedName>
</protein>